<dbReference type="InterPro" id="IPR007272">
    <property type="entry name" value="Sulf_transp_TsuA/YedE"/>
</dbReference>
<keyword evidence="5 9" id="KW-0812">Transmembrane</keyword>
<protein>
    <submittedName>
        <fullName evidence="10">Sulf_transp domain-containing protein</fullName>
    </submittedName>
</protein>
<dbReference type="EMBL" id="OZ026884">
    <property type="protein sequence ID" value="CAL1241280.1"/>
    <property type="molecule type" value="Genomic_DNA"/>
</dbReference>
<comment type="similarity">
    <text evidence="8">Belongs to the TsuA/YedE (TC 9.B.102) family.</text>
</comment>
<keyword evidence="6 9" id="KW-1133">Transmembrane helix</keyword>
<organism evidence="10 11">
    <name type="scientific">Candidatus Methylocalor cossyra</name>
    <dbReference type="NCBI Taxonomy" id="3108543"/>
    <lineage>
        <taxon>Bacteria</taxon>
        <taxon>Pseudomonadati</taxon>
        <taxon>Pseudomonadota</taxon>
        <taxon>Gammaproteobacteria</taxon>
        <taxon>Methylococcales</taxon>
        <taxon>Methylococcaceae</taxon>
        <taxon>Candidatus Methylocalor</taxon>
    </lineage>
</organism>
<dbReference type="RefSeq" id="WP_348757810.1">
    <property type="nucleotide sequence ID" value="NZ_OZ026884.1"/>
</dbReference>
<evidence type="ECO:0000256" key="9">
    <source>
        <dbReference type="SAM" id="Phobius"/>
    </source>
</evidence>
<dbReference type="PANTHER" id="PTHR30574">
    <property type="entry name" value="INNER MEMBRANE PROTEIN YEDE"/>
    <property type="match status" value="1"/>
</dbReference>
<evidence type="ECO:0000256" key="2">
    <source>
        <dbReference type="ARBA" id="ARBA00022448"/>
    </source>
</evidence>
<keyword evidence="2" id="KW-0813">Transport</keyword>
<evidence type="ECO:0000256" key="6">
    <source>
        <dbReference type="ARBA" id="ARBA00022989"/>
    </source>
</evidence>
<proteinExistence type="inferred from homology"/>
<sequence>MEFPSAIVALGGGTLIGLAATLFLLLNGRIAGISSILAELRPTRPGDSPWRWGFVLGLVAGGATLSLTYPQAFEPASDALTRYGVAGFLVGLGARMGNGCTSGHGVCGLSRRSFRSLVATLTFIVTGMVTVYLTRHGSI</sequence>
<feature type="transmembrane region" description="Helical" evidence="9">
    <location>
        <begin position="114"/>
        <end position="133"/>
    </location>
</feature>
<evidence type="ECO:0000313" key="10">
    <source>
        <dbReference type="EMBL" id="CAL1241280.1"/>
    </source>
</evidence>
<keyword evidence="11" id="KW-1185">Reference proteome</keyword>
<evidence type="ECO:0000256" key="3">
    <source>
        <dbReference type="ARBA" id="ARBA00022475"/>
    </source>
</evidence>
<accession>A0ABM9NKW3</accession>
<feature type="transmembrane region" description="Helical" evidence="9">
    <location>
        <begin position="6"/>
        <end position="28"/>
    </location>
</feature>
<evidence type="ECO:0000256" key="5">
    <source>
        <dbReference type="ARBA" id="ARBA00022692"/>
    </source>
</evidence>
<dbReference type="Pfam" id="PF04143">
    <property type="entry name" value="Sulf_transp"/>
    <property type="match status" value="1"/>
</dbReference>
<dbReference type="Proteomes" id="UP001497493">
    <property type="component" value="Chromosome"/>
</dbReference>
<evidence type="ECO:0000313" key="11">
    <source>
        <dbReference type="Proteomes" id="UP001497493"/>
    </source>
</evidence>
<keyword evidence="7 9" id="KW-0472">Membrane</keyword>
<evidence type="ECO:0000256" key="8">
    <source>
        <dbReference type="ARBA" id="ARBA00035655"/>
    </source>
</evidence>
<evidence type="ECO:0000256" key="1">
    <source>
        <dbReference type="ARBA" id="ARBA00004429"/>
    </source>
</evidence>
<dbReference type="PANTHER" id="PTHR30574:SF1">
    <property type="entry name" value="SULPHUR TRANSPORT DOMAIN-CONTAINING PROTEIN"/>
    <property type="match status" value="1"/>
</dbReference>
<evidence type="ECO:0000256" key="7">
    <source>
        <dbReference type="ARBA" id="ARBA00023136"/>
    </source>
</evidence>
<comment type="subcellular location">
    <subcellularLocation>
        <location evidence="1">Cell inner membrane</location>
        <topology evidence="1">Multi-pass membrane protein</topology>
    </subcellularLocation>
</comment>
<gene>
    <name evidence="10" type="ORF">MECH1_V1_2504</name>
</gene>
<feature type="transmembrane region" description="Helical" evidence="9">
    <location>
        <begin position="49"/>
        <end position="69"/>
    </location>
</feature>
<reference evidence="10 11" key="1">
    <citation type="submission" date="2024-04" db="EMBL/GenBank/DDBJ databases">
        <authorList>
            <person name="Cremers G."/>
        </authorList>
    </citation>
    <scope>NUCLEOTIDE SEQUENCE [LARGE SCALE GENOMIC DNA]</scope>
    <source>
        <strain evidence="10">MeCH1-AG</strain>
    </source>
</reference>
<keyword evidence="4" id="KW-0997">Cell inner membrane</keyword>
<keyword evidence="3" id="KW-1003">Cell membrane</keyword>
<name>A0ABM9NKW3_9GAMM</name>
<evidence type="ECO:0000256" key="4">
    <source>
        <dbReference type="ARBA" id="ARBA00022519"/>
    </source>
</evidence>